<reference evidence="1 2" key="1">
    <citation type="submission" date="2020-11" db="EMBL/GenBank/DDBJ databases">
        <authorList>
            <person name="Wallbank WR R."/>
            <person name="Pardo Diaz C."/>
            <person name="Kozak K."/>
            <person name="Martin S."/>
            <person name="Jiggins C."/>
            <person name="Moest M."/>
            <person name="Warren A I."/>
            <person name="Generalovic N T."/>
            <person name="Byers J.R.P. K."/>
            <person name="Montejo-Kovacevich G."/>
            <person name="Yen C E."/>
        </authorList>
    </citation>
    <scope>NUCLEOTIDE SEQUENCE [LARGE SCALE GENOMIC DNA]</scope>
</reference>
<dbReference type="AlphaFoldDB" id="A0A7R8V6J8"/>
<dbReference type="Proteomes" id="UP000594454">
    <property type="component" value="Chromosome 7"/>
</dbReference>
<proteinExistence type="predicted"/>
<organism evidence="1 2">
    <name type="scientific">Hermetia illucens</name>
    <name type="common">Black soldier fly</name>
    <dbReference type="NCBI Taxonomy" id="343691"/>
    <lineage>
        <taxon>Eukaryota</taxon>
        <taxon>Metazoa</taxon>
        <taxon>Ecdysozoa</taxon>
        <taxon>Arthropoda</taxon>
        <taxon>Hexapoda</taxon>
        <taxon>Insecta</taxon>
        <taxon>Pterygota</taxon>
        <taxon>Neoptera</taxon>
        <taxon>Endopterygota</taxon>
        <taxon>Diptera</taxon>
        <taxon>Brachycera</taxon>
        <taxon>Stratiomyomorpha</taxon>
        <taxon>Stratiomyidae</taxon>
        <taxon>Hermetiinae</taxon>
        <taxon>Hermetia</taxon>
    </lineage>
</organism>
<evidence type="ECO:0000313" key="2">
    <source>
        <dbReference type="Proteomes" id="UP000594454"/>
    </source>
</evidence>
<dbReference type="InParanoid" id="A0A7R8V6J8"/>
<name>A0A7R8V6J8_HERIL</name>
<sequence>MVKQRILDYASACQILFDQISDNYNEINQLTPIAGLQQHFDSISSSIPNVTLSITDEPQQILQVSPVEKEILNDSIVLHYVIPLMHKLALH</sequence>
<protein>
    <submittedName>
        <fullName evidence="1">Uncharacterized protein</fullName>
    </submittedName>
</protein>
<gene>
    <name evidence="1" type="ORF">HERILL_LOCUS16114</name>
</gene>
<evidence type="ECO:0000313" key="1">
    <source>
        <dbReference type="EMBL" id="CAD7093856.1"/>
    </source>
</evidence>
<dbReference type="EMBL" id="LR899015">
    <property type="protein sequence ID" value="CAD7093856.1"/>
    <property type="molecule type" value="Genomic_DNA"/>
</dbReference>
<accession>A0A7R8V6J8</accession>
<keyword evidence="2" id="KW-1185">Reference proteome</keyword>